<keyword evidence="2" id="KW-1185">Reference proteome</keyword>
<gene>
    <name evidence="1" type="ORF">SAMN04489832_2639</name>
</gene>
<proteinExistence type="predicted"/>
<evidence type="ECO:0000313" key="1">
    <source>
        <dbReference type="EMBL" id="SIM87033.1"/>
    </source>
</evidence>
<evidence type="ECO:0000313" key="2">
    <source>
        <dbReference type="Proteomes" id="UP000185124"/>
    </source>
</evidence>
<dbReference type="AlphaFoldDB" id="A0A1N5WPD5"/>
<dbReference type="RefSeq" id="WP_143728349.1">
    <property type="nucleotide sequence ID" value="NZ_FSQT01000001.1"/>
</dbReference>
<reference evidence="2" key="1">
    <citation type="submission" date="2016-12" db="EMBL/GenBank/DDBJ databases">
        <authorList>
            <person name="Varghese N."/>
            <person name="Submissions S."/>
        </authorList>
    </citation>
    <scope>NUCLEOTIDE SEQUENCE [LARGE SCALE GENOMIC DNA]</scope>
    <source>
        <strain evidence="2">DSM 45599</strain>
    </source>
</reference>
<organism evidence="1 2">
    <name type="scientific">Micromonospora cremea</name>
    <dbReference type="NCBI Taxonomy" id="709881"/>
    <lineage>
        <taxon>Bacteria</taxon>
        <taxon>Bacillati</taxon>
        <taxon>Actinomycetota</taxon>
        <taxon>Actinomycetes</taxon>
        <taxon>Micromonosporales</taxon>
        <taxon>Micromonosporaceae</taxon>
        <taxon>Micromonospora</taxon>
    </lineage>
</organism>
<sequence>MLTEADDGALVTLAVGQTAALRVTGPEGAPEPEVSSDAVLLIRLLNVTGSGAREWEIRAVRPGESRLSVPRAEGAPVVITLQVR</sequence>
<dbReference type="OrthoDB" id="4310865at2"/>
<protein>
    <submittedName>
        <fullName evidence="1">Uncharacterized protein</fullName>
    </submittedName>
</protein>
<dbReference type="EMBL" id="FSQT01000001">
    <property type="protein sequence ID" value="SIM87033.1"/>
    <property type="molecule type" value="Genomic_DNA"/>
</dbReference>
<accession>A0A1N5WPD5</accession>
<dbReference type="STRING" id="709881.SAMN04489832_2639"/>
<name>A0A1N5WPD5_9ACTN</name>
<dbReference type="Proteomes" id="UP000185124">
    <property type="component" value="Unassembled WGS sequence"/>
</dbReference>